<dbReference type="Gene3D" id="3.40.50.720">
    <property type="entry name" value="NAD(P)-binding Rossmann-like Domain"/>
    <property type="match status" value="1"/>
</dbReference>
<name>A0A7J5E307_NOCSI</name>
<accession>A0A7J5E307</accession>
<dbReference type="EMBL" id="WBVM01000001">
    <property type="protein sequence ID" value="KAB2812639.1"/>
    <property type="molecule type" value="Genomic_DNA"/>
</dbReference>
<dbReference type="InterPro" id="IPR036291">
    <property type="entry name" value="NAD(P)-bd_dom_sf"/>
</dbReference>
<evidence type="ECO:0000256" key="2">
    <source>
        <dbReference type="ARBA" id="ARBA00023002"/>
    </source>
</evidence>
<dbReference type="PANTHER" id="PTHR44196">
    <property type="entry name" value="DEHYDROGENASE/REDUCTASE SDR FAMILY MEMBER 7B"/>
    <property type="match status" value="1"/>
</dbReference>
<reference evidence="4 5" key="1">
    <citation type="submission" date="2019-09" db="EMBL/GenBank/DDBJ databases">
        <title>Pimelobacter sp. isolated from Paulinella.</title>
        <authorList>
            <person name="Jeong S.E."/>
        </authorList>
    </citation>
    <scope>NUCLEOTIDE SEQUENCE [LARGE SCALE GENOMIC DNA]</scope>
    <source>
        <strain evidence="4 5">Pch-N</strain>
    </source>
</reference>
<evidence type="ECO:0000256" key="3">
    <source>
        <dbReference type="SAM" id="MobiDB-lite"/>
    </source>
</evidence>
<evidence type="ECO:0000313" key="5">
    <source>
        <dbReference type="Proteomes" id="UP000449906"/>
    </source>
</evidence>
<comment type="caution">
    <text evidence="4">The sequence shown here is derived from an EMBL/GenBank/DDBJ whole genome shotgun (WGS) entry which is preliminary data.</text>
</comment>
<dbReference type="InterPro" id="IPR002347">
    <property type="entry name" value="SDR_fam"/>
</dbReference>
<protein>
    <submittedName>
        <fullName evidence="4">SDR family oxidoreductase</fullName>
    </submittedName>
</protein>
<proteinExistence type="inferred from homology"/>
<dbReference type="GO" id="GO:0016491">
    <property type="term" value="F:oxidoreductase activity"/>
    <property type="evidence" value="ECO:0007669"/>
    <property type="project" value="UniProtKB-KW"/>
</dbReference>
<dbReference type="PANTHER" id="PTHR44196:SF1">
    <property type="entry name" value="DEHYDROGENASE_REDUCTASE SDR FAMILY MEMBER 7B"/>
    <property type="match status" value="1"/>
</dbReference>
<feature type="region of interest" description="Disordered" evidence="3">
    <location>
        <begin position="1"/>
        <end position="26"/>
    </location>
</feature>
<gene>
    <name evidence="4" type="ORF">F9L07_12880</name>
</gene>
<sequence>MASRDPQEEPLSTARPTAHERFGPGSTALVTGAGAGLGEGMARHLAAGGAHVVVTDVDEARAGDVAEACRTAGGSAEAHPLDVRDAGAVAGLFADVWARHGAVDLVVSNAGIEAGDRVQDLAPERWAQVLEINLNGAFHCAHAAIPLMSEQGRPGALGIVSSTGGVSTLPYQAAYIASKHAALALAECLHVELQATGAPVQVSALMPNWVRSRIFDDVRAGHEPTDPAARAFFAQMAEDNKARGLDPATAARLLLDGLAAGDFWVFTDPERTAQLFRDRADKLLELRTPAVAAAPAAPAALA</sequence>
<dbReference type="CDD" id="cd05233">
    <property type="entry name" value="SDR_c"/>
    <property type="match status" value="1"/>
</dbReference>
<dbReference type="SUPFAM" id="SSF51735">
    <property type="entry name" value="NAD(P)-binding Rossmann-fold domains"/>
    <property type="match status" value="1"/>
</dbReference>
<evidence type="ECO:0000256" key="1">
    <source>
        <dbReference type="ARBA" id="ARBA00006484"/>
    </source>
</evidence>
<dbReference type="AlphaFoldDB" id="A0A7J5E307"/>
<organism evidence="4 5">
    <name type="scientific">Nocardioides simplex</name>
    <name type="common">Arthrobacter simplex</name>
    <dbReference type="NCBI Taxonomy" id="2045"/>
    <lineage>
        <taxon>Bacteria</taxon>
        <taxon>Bacillati</taxon>
        <taxon>Actinomycetota</taxon>
        <taxon>Actinomycetes</taxon>
        <taxon>Propionibacteriales</taxon>
        <taxon>Nocardioidaceae</taxon>
        <taxon>Pimelobacter</taxon>
    </lineage>
</organism>
<keyword evidence="2" id="KW-0560">Oxidoreductase</keyword>
<dbReference type="Pfam" id="PF00106">
    <property type="entry name" value="adh_short"/>
    <property type="match status" value="1"/>
</dbReference>
<evidence type="ECO:0000313" key="4">
    <source>
        <dbReference type="EMBL" id="KAB2812639.1"/>
    </source>
</evidence>
<dbReference type="PRINTS" id="PR00081">
    <property type="entry name" value="GDHRDH"/>
</dbReference>
<dbReference type="Proteomes" id="UP000449906">
    <property type="component" value="Unassembled WGS sequence"/>
</dbReference>
<dbReference type="GO" id="GO:0016020">
    <property type="term" value="C:membrane"/>
    <property type="evidence" value="ECO:0007669"/>
    <property type="project" value="TreeGrafter"/>
</dbReference>
<comment type="similarity">
    <text evidence="1">Belongs to the short-chain dehydrogenases/reductases (SDR) family.</text>
</comment>